<feature type="region of interest" description="Disordered" evidence="1">
    <location>
        <begin position="1"/>
        <end position="25"/>
    </location>
</feature>
<reference evidence="2 3" key="1">
    <citation type="submission" date="2015-06" db="EMBL/GenBank/DDBJ databases">
        <authorList>
            <person name="Hoefler B.C."/>
            <person name="Straight P.D."/>
        </authorList>
    </citation>
    <scope>NUCLEOTIDE SEQUENCE [LARGE SCALE GENOMIC DNA]</scope>
    <source>
        <strain evidence="2 3">NRRL 3427</strain>
    </source>
</reference>
<proteinExistence type="predicted"/>
<dbReference type="AlphaFoldDB" id="A0A0L8JFX7"/>
<sequence length="86" mass="9577">MGAMQQRLECVRSRQSGGGSGRTSWLDMGWTARRRVSPTAYGRYVHQWRAVPAAAHVGRAGRPAVLRRTRIRARPATAFNRAMARG</sequence>
<name>A0A0L8JFX7_STRVR</name>
<dbReference type="Proteomes" id="UP000037023">
    <property type="component" value="Unassembled WGS sequence"/>
</dbReference>
<protein>
    <submittedName>
        <fullName evidence="2">Uncharacterized protein</fullName>
    </submittedName>
</protein>
<evidence type="ECO:0000313" key="3">
    <source>
        <dbReference type="Proteomes" id="UP000037023"/>
    </source>
</evidence>
<gene>
    <name evidence="2" type="ORF">ADK34_31955</name>
</gene>
<dbReference type="EMBL" id="LGUP01000381">
    <property type="protein sequence ID" value="KOG12454.1"/>
    <property type="molecule type" value="Genomic_DNA"/>
</dbReference>
<organism evidence="2 3">
    <name type="scientific">Streptomyces viridochromogenes</name>
    <dbReference type="NCBI Taxonomy" id="1938"/>
    <lineage>
        <taxon>Bacteria</taxon>
        <taxon>Bacillati</taxon>
        <taxon>Actinomycetota</taxon>
        <taxon>Actinomycetes</taxon>
        <taxon>Kitasatosporales</taxon>
        <taxon>Streptomycetaceae</taxon>
        <taxon>Streptomyces</taxon>
    </lineage>
</organism>
<evidence type="ECO:0000313" key="2">
    <source>
        <dbReference type="EMBL" id="KOG12454.1"/>
    </source>
</evidence>
<accession>A0A0L8JFX7</accession>
<comment type="caution">
    <text evidence="2">The sequence shown here is derived from an EMBL/GenBank/DDBJ whole genome shotgun (WGS) entry which is preliminary data.</text>
</comment>
<evidence type="ECO:0000256" key="1">
    <source>
        <dbReference type="SAM" id="MobiDB-lite"/>
    </source>
</evidence>